<dbReference type="GO" id="GO:0003677">
    <property type="term" value="F:DNA binding"/>
    <property type="evidence" value="ECO:0007669"/>
    <property type="project" value="UniProtKB-KW"/>
</dbReference>
<dbReference type="GO" id="GO:0090575">
    <property type="term" value="C:RNA polymerase II transcription regulator complex"/>
    <property type="evidence" value="ECO:0007669"/>
    <property type="project" value="TreeGrafter"/>
</dbReference>
<dbReference type="RefSeq" id="XP_031864160.2">
    <property type="nucleotide sequence ID" value="XM_032001270.2"/>
</dbReference>
<gene>
    <name evidence="8" type="ORF">CI109_102880</name>
</gene>
<feature type="compositionally biased region" description="Low complexity" evidence="6">
    <location>
        <begin position="210"/>
        <end position="228"/>
    </location>
</feature>
<feature type="compositionally biased region" description="Basic residues" evidence="6">
    <location>
        <begin position="314"/>
        <end position="328"/>
    </location>
</feature>
<organism evidence="8 9">
    <name type="scientific">Kwoniella shandongensis</name>
    <dbReference type="NCBI Taxonomy" id="1734106"/>
    <lineage>
        <taxon>Eukaryota</taxon>
        <taxon>Fungi</taxon>
        <taxon>Dikarya</taxon>
        <taxon>Basidiomycota</taxon>
        <taxon>Agaricomycotina</taxon>
        <taxon>Tremellomycetes</taxon>
        <taxon>Tremellales</taxon>
        <taxon>Cryptococcaceae</taxon>
        <taxon>Kwoniella</taxon>
    </lineage>
</organism>
<dbReference type="GO" id="GO:0045944">
    <property type="term" value="P:positive regulation of transcription by RNA polymerase II"/>
    <property type="evidence" value="ECO:0007669"/>
    <property type="project" value="TreeGrafter"/>
</dbReference>
<dbReference type="GeneID" id="43585371"/>
<feature type="domain" description="BHLH" evidence="7">
    <location>
        <begin position="372"/>
        <end position="422"/>
    </location>
</feature>
<evidence type="ECO:0000256" key="4">
    <source>
        <dbReference type="ARBA" id="ARBA00023163"/>
    </source>
</evidence>
<dbReference type="Proteomes" id="UP000322225">
    <property type="component" value="Chromosome 5"/>
</dbReference>
<keyword evidence="3" id="KW-0010">Activator</keyword>
<evidence type="ECO:0000256" key="1">
    <source>
        <dbReference type="ARBA" id="ARBA00023015"/>
    </source>
</evidence>
<dbReference type="CDD" id="cd00083">
    <property type="entry name" value="bHLH_SF"/>
    <property type="match status" value="1"/>
</dbReference>
<dbReference type="InterPro" id="IPR011598">
    <property type="entry name" value="bHLH_dom"/>
</dbReference>
<dbReference type="PANTHER" id="PTHR10328">
    <property type="entry name" value="PROTEIN MAX MYC-ASSOCIATED FACTOR X"/>
    <property type="match status" value="1"/>
</dbReference>
<evidence type="ECO:0000256" key="5">
    <source>
        <dbReference type="ARBA" id="ARBA00023242"/>
    </source>
</evidence>
<keyword evidence="2" id="KW-0238">DNA-binding</keyword>
<keyword evidence="9" id="KW-1185">Reference proteome</keyword>
<feature type="compositionally biased region" description="Polar residues" evidence="6">
    <location>
        <begin position="1"/>
        <end position="15"/>
    </location>
</feature>
<evidence type="ECO:0000256" key="2">
    <source>
        <dbReference type="ARBA" id="ARBA00023125"/>
    </source>
</evidence>
<keyword evidence="1" id="KW-0805">Transcription regulation</keyword>
<feature type="compositionally biased region" description="Acidic residues" evidence="6">
    <location>
        <begin position="332"/>
        <end position="343"/>
    </location>
</feature>
<accession>A0AAJ8MWB9</accession>
<dbReference type="KEGG" id="ksn:43585371"/>
<dbReference type="PROSITE" id="PS50888">
    <property type="entry name" value="BHLH"/>
    <property type="match status" value="1"/>
</dbReference>
<dbReference type="InterPro" id="IPR036638">
    <property type="entry name" value="HLH_DNA-bd_sf"/>
</dbReference>
<dbReference type="SMART" id="SM00353">
    <property type="entry name" value="HLH"/>
    <property type="match status" value="1"/>
</dbReference>
<reference evidence="8" key="1">
    <citation type="submission" date="2017-08" db="EMBL/GenBank/DDBJ databases">
        <authorList>
            <person name="Cuomo C."/>
            <person name="Billmyre B."/>
            <person name="Heitman J."/>
        </authorList>
    </citation>
    <scope>NUCLEOTIDE SEQUENCE</scope>
    <source>
        <strain evidence="8">CBS 12478</strain>
    </source>
</reference>
<feature type="region of interest" description="Disordered" evidence="6">
    <location>
        <begin position="1"/>
        <end position="33"/>
    </location>
</feature>
<dbReference type="Pfam" id="PF00010">
    <property type="entry name" value="HLH"/>
    <property type="match status" value="1"/>
</dbReference>
<feature type="region of interest" description="Disordered" evidence="6">
    <location>
        <begin position="124"/>
        <end position="152"/>
    </location>
</feature>
<evidence type="ECO:0000256" key="3">
    <source>
        <dbReference type="ARBA" id="ARBA00023159"/>
    </source>
</evidence>
<evidence type="ECO:0000256" key="6">
    <source>
        <dbReference type="SAM" id="MobiDB-lite"/>
    </source>
</evidence>
<dbReference type="AlphaFoldDB" id="A0AAJ8MWB9"/>
<dbReference type="GO" id="GO:0003700">
    <property type="term" value="F:DNA-binding transcription factor activity"/>
    <property type="evidence" value="ECO:0007669"/>
    <property type="project" value="TreeGrafter"/>
</dbReference>
<feature type="compositionally biased region" description="Basic and acidic residues" evidence="6">
    <location>
        <begin position="368"/>
        <end position="385"/>
    </location>
</feature>
<dbReference type="EMBL" id="CP144055">
    <property type="protein sequence ID" value="WWD18430.1"/>
    <property type="molecule type" value="Genomic_DNA"/>
</dbReference>
<feature type="region of interest" description="Disordered" evidence="6">
    <location>
        <begin position="201"/>
        <end position="240"/>
    </location>
</feature>
<evidence type="ECO:0000259" key="7">
    <source>
        <dbReference type="PROSITE" id="PS50888"/>
    </source>
</evidence>
<dbReference type="Gene3D" id="4.10.280.10">
    <property type="entry name" value="Helix-loop-helix DNA-binding domain"/>
    <property type="match status" value="1"/>
</dbReference>
<reference evidence="8" key="2">
    <citation type="submission" date="2024-01" db="EMBL/GenBank/DDBJ databases">
        <title>Comparative genomics of Cryptococcus and Kwoniella reveals pathogenesis evolution and contrasting modes of karyotype evolution via chromosome fusion or intercentromeric recombination.</title>
        <authorList>
            <person name="Coelho M.A."/>
            <person name="David-Palma M."/>
            <person name="Shea T."/>
            <person name="Bowers K."/>
            <person name="McGinley-Smith S."/>
            <person name="Mohammad A.W."/>
            <person name="Gnirke A."/>
            <person name="Yurkov A.M."/>
            <person name="Nowrousian M."/>
            <person name="Sun S."/>
            <person name="Cuomo C.A."/>
            <person name="Heitman J."/>
        </authorList>
    </citation>
    <scope>NUCLEOTIDE SEQUENCE</scope>
    <source>
        <strain evidence="8">CBS 12478</strain>
    </source>
</reference>
<feature type="region of interest" description="Disordered" evidence="6">
    <location>
        <begin position="305"/>
        <end position="385"/>
    </location>
</feature>
<name>A0AAJ8MWB9_9TREE</name>
<keyword evidence="4" id="KW-0804">Transcription</keyword>
<dbReference type="GO" id="GO:0046983">
    <property type="term" value="F:protein dimerization activity"/>
    <property type="evidence" value="ECO:0007669"/>
    <property type="project" value="InterPro"/>
</dbReference>
<protein>
    <recommendedName>
        <fullName evidence="7">BHLH domain-containing protein</fullName>
    </recommendedName>
</protein>
<proteinExistence type="predicted"/>
<feature type="compositionally biased region" description="Polar residues" evidence="6">
    <location>
        <begin position="229"/>
        <end position="239"/>
    </location>
</feature>
<feature type="compositionally biased region" description="Polar residues" evidence="6">
    <location>
        <begin position="142"/>
        <end position="152"/>
    </location>
</feature>
<dbReference type="SUPFAM" id="SSF47459">
    <property type="entry name" value="HLH, helix-loop-helix DNA-binding domain"/>
    <property type="match status" value="1"/>
</dbReference>
<evidence type="ECO:0000313" key="9">
    <source>
        <dbReference type="Proteomes" id="UP000322225"/>
    </source>
</evidence>
<sequence length="466" mass="51201">MYNSTKALSHISQQYGPARHQPDSQPPPRRDETVCSTLRRGPNIPNICRLCNLMTSPSRSLHFSSEQQVNLLTTSLSDDLFDSSFSFMNNETTSMEYFVASPVTTSHTPDLPVTQGQAQERHIVSESSEHASDFAPRFPIPQSHSLHQNPSIPLSTVSDYPLSAAPYYPYPGMTYGSGNPSPAEGSGPILHPALYHPYRSSSGVFHGRNPTSPTSPSLASSPKESSGSQRPSSGTTTAVSPLMISPHSFVSTSLSDASPIQQYPYQLAQYAGTPLTSMAALGTVSPIRARHSVVSGFPYPVPINGQYMLPKGRGAIKSRPTRNASRRLAKQEDDEEPSDEEEVGAPSRDALGLIKEQGSKKKRPLGGKIDEQTRKGRVESEQRRRDELREAFEKLRDTLPPSNQKPSKANLLDRAVQWIQQIEGSNRWLAAERDKYCRQCEQLQQILHSNAVSRTASNSPEHGGKQ</sequence>
<dbReference type="PANTHER" id="PTHR10328:SF3">
    <property type="entry name" value="PROTEIN MAX"/>
    <property type="match status" value="1"/>
</dbReference>
<keyword evidence="5" id="KW-0539">Nucleus</keyword>
<evidence type="ECO:0000313" key="8">
    <source>
        <dbReference type="EMBL" id="WWD18430.1"/>
    </source>
</evidence>